<feature type="domain" description="ABC3 transporter permease C-terminal" evidence="8">
    <location>
        <begin position="737"/>
        <end position="842"/>
    </location>
</feature>
<feature type="transmembrane region" description="Helical" evidence="7">
    <location>
        <begin position="449"/>
        <end position="472"/>
    </location>
</feature>
<feature type="transmembrane region" description="Helical" evidence="7">
    <location>
        <begin position="788"/>
        <end position="812"/>
    </location>
</feature>
<dbReference type="eggNOG" id="COG0577">
    <property type="taxonomic scope" value="Bacteria"/>
</dbReference>
<dbReference type="InterPro" id="IPR050250">
    <property type="entry name" value="Macrolide_Exporter_MacB"/>
</dbReference>
<keyword evidence="3 7" id="KW-0812">Transmembrane</keyword>
<feature type="transmembrane region" description="Helical" evidence="7">
    <location>
        <begin position="732"/>
        <end position="752"/>
    </location>
</feature>
<dbReference type="Pfam" id="PF02687">
    <property type="entry name" value="FtsX"/>
    <property type="match status" value="2"/>
</dbReference>
<feature type="transmembrane region" description="Helical" evidence="7">
    <location>
        <begin position="333"/>
        <end position="352"/>
    </location>
</feature>
<comment type="caution">
    <text evidence="9">The sequence shown here is derived from an EMBL/GenBank/DDBJ whole genome shotgun (WGS) entry which is preliminary data.</text>
</comment>
<sequence length="860" mass="95317">MVKSAAGNPCEKKAEVVVLMKVNNRQVVRELAWMTYKAEKKRNVFFVIAVGMASFLIAVMAATGSAYWHTLTERQLRMQGIDYDISLGEPTQEQIEIVRAMEKVKHAGMSVACMEVEQFEDRAIDEADFFWLDAVCWEKQTMPALESYTGHYPQQEDELMLSQALLSAMHVTQPQIGMKLQLTYHTLAKDDSGVMVREFTLCGWFLDYTGKEKGYVSKAFFDASGVKQTDMGRGALRISLVNPLYLPKDIAEMNQAVGISGTQRISADHSAVVRFCKIMAALAAMLFMVLASAYLFVYNVMYLSIAKNIRYYGQLKTIGTTGLQLRGIVYRQALWNAVMGIAAGIAGAVFVSKTVVPEILFALEGAYEKEQVVPVGPATFLAAGLFTLLVNLVSCGKPAKIAAEASPIEAMRYQAVKAKGNMQGKTRGRETGTLPAMAFQNMFRDKKQAVVIFLSSAVSVAVFFTVNVVIYGNDAKHILEERGGSDVQILNQTTLRNRERQIFTKEIMAELTALEGVETIRSVSSAEVWIPWQEEVFADYYKALYASQNSPGDYETDIGRYQADETDSWVRQMFGTRLIGIDEAGFDKLNESLGFVLDRQAFENGETAVTTEQIFAPGDFDMAGKTVRFLLPQGIEPDMEYSVRIAAVGKLGDDPRYFSGGYTPQLIVSEAFAEKLLGETFVELIEIDYKQPYSKATEEAVRAVFAEEKKVTFSSKLDVYASMLDTEFRIKALGYGIGGIMAVLALLNYVNLMVAGIQNRARELAMLESIGMTVRQICRMLWMEGTGYGVMSLALSLALGVPFSIVVFQGLAGSVSYEIPLLSTFVLFAVSVALCMTVPVLVYRWTQKADVMERLQKGED</sequence>
<feature type="transmembrane region" description="Helical" evidence="7">
    <location>
        <begin position="824"/>
        <end position="845"/>
    </location>
</feature>
<name>N2A8L0_9FIRM</name>
<dbReference type="GO" id="GO:0005886">
    <property type="term" value="C:plasma membrane"/>
    <property type="evidence" value="ECO:0007669"/>
    <property type="project" value="UniProtKB-SubCell"/>
</dbReference>
<dbReference type="InterPro" id="IPR003838">
    <property type="entry name" value="ABC3_permease_C"/>
</dbReference>
<organism evidence="9 10">
    <name type="scientific">Eubacterium plexicaudatum ASF492</name>
    <dbReference type="NCBI Taxonomy" id="1235802"/>
    <lineage>
        <taxon>Bacteria</taxon>
        <taxon>Bacillati</taxon>
        <taxon>Bacillota</taxon>
        <taxon>Clostridia</taxon>
        <taxon>Eubacteriales</taxon>
        <taxon>Eubacteriaceae</taxon>
        <taxon>Eubacterium</taxon>
    </lineage>
</organism>
<comment type="similarity">
    <text evidence="6">Belongs to the ABC-4 integral membrane protein family.</text>
</comment>
<evidence type="ECO:0000256" key="7">
    <source>
        <dbReference type="SAM" id="Phobius"/>
    </source>
</evidence>
<dbReference type="PANTHER" id="PTHR30572:SF4">
    <property type="entry name" value="ABC TRANSPORTER PERMEASE YTRF"/>
    <property type="match status" value="1"/>
</dbReference>
<keyword evidence="5 7" id="KW-0472">Membrane</keyword>
<feature type="domain" description="ABC3 transporter permease C-terminal" evidence="8">
    <location>
        <begin position="284"/>
        <end position="403"/>
    </location>
</feature>
<evidence type="ECO:0000256" key="6">
    <source>
        <dbReference type="ARBA" id="ARBA00038076"/>
    </source>
</evidence>
<comment type="subcellular location">
    <subcellularLocation>
        <location evidence="1">Cell membrane</location>
        <topology evidence="1">Multi-pass membrane protein</topology>
    </subcellularLocation>
</comment>
<evidence type="ECO:0000256" key="2">
    <source>
        <dbReference type="ARBA" id="ARBA00022475"/>
    </source>
</evidence>
<evidence type="ECO:0000259" key="8">
    <source>
        <dbReference type="Pfam" id="PF02687"/>
    </source>
</evidence>
<dbReference type="PATRIC" id="fig|1235802.3.peg.4050"/>
<dbReference type="OrthoDB" id="1694171at2"/>
<dbReference type="AlphaFoldDB" id="N2A8L0"/>
<dbReference type="PANTHER" id="PTHR30572">
    <property type="entry name" value="MEMBRANE COMPONENT OF TRANSPORTER-RELATED"/>
    <property type="match status" value="1"/>
</dbReference>
<dbReference type="Proteomes" id="UP000012589">
    <property type="component" value="Unassembled WGS sequence"/>
</dbReference>
<accession>N2A8L0</accession>
<evidence type="ECO:0000256" key="1">
    <source>
        <dbReference type="ARBA" id="ARBA00004651"/>
    </source>
</evidence>
<dbReference type="GO" id="GO:0022857">
    <property type="term" value="F:transmembrane transporter activity"/>
    <property type="evidence" value="ECO:0007669"/>
    <property type="project" value="TreeGrafter"/>
</dbReference>
<evidence type="ECO:0000256" key="5">
    <source>
        <dbReference type="ARBA" id="ARBA00023136"/>
    </source>
</evidence>
<evidence type="ECO:0000313" key="9">
    <source>
        <dbReference type="EMBL" id="EMZ22788.1"/>
    </source>
</evidence>
<feature type="transmembrane region" description="Helical" evidence="7">
    <location>
        <begin position="278"/>
        <end position="301"/>
    </location>
</feature>
<feature type="transmembrane region" description="Helical" evidence="7">
    <location>
        <begin position="44"/>
        <end position="68"/>
    </location>
</feature>
<evidence type="ECO:0000313" key="10">
    <source>
        <dbReference type="Proteomes" id="UP000012589"/>
    </source>
</evidence>
<evidence type="ECO:0000256" key="4">
    <source>
        <dbReference type="ARBA" id="ARBA00022989"/>
    </source>
</evidence>
<dbReference type="HOGENOM" id="CLU_010964_1_0_9"/>
<reference evidence="9 10" key="1">
    <citation type="journal article" date="2014" name="Genome Announc.">
        <title>Draft genome sequences of the altered schaedler flora, a defined bacterial community from gnotobiotic mice.</title>
        <authorList>
            <person name="Wannemuehler M.J."/>
            <person name="Overstreet A.M."/>
            <person name="Ward D.V."/>
            <person name="Phillips G.J."/>
        </authorList>
    </citation>
    <scope>NUCLEOTIDE SEQUENCE [LARGE SCALE GENOMIC DNA]</scope>
    <source>
        <strain evidence="9 10">ASF492</strain>
    </source>
</reference>
<protein>
    <recommendedName>
        <fullName evidence="8">ABC3 transporter permease C-terminal domain-containing protein</fullName>
    </recommendedName>
</protein>
<feature type="transmembrane region" description="Helical" evidence="7">
    <location>
        <begin position="372"/>
        <end position="393"/>
    </location>
</feature>
<keyword evidence="2" id="KW-1003">Cell membrane</keyword>
<gene>
    <name evidence="9" type="ORF">C823_03833</name>
</gene>
<evidence type="ECO:0000256" key="3">
    <source>
        <dbReference type="ARBA" id="ARBA00022692"/>
    </source>
</evidence>
<proteinExistence type="inferred from homology"/>
<keyword evidence="4 7" id="KW-1133">Transmembrane helix</keyword>
<dbReference type="EMBL" id="AQFT01000117">
    <property type="protein sequence ID" value="EMZ22788.1"/>
    <property type="molecule type" value="Genomic_DNA"/>
</dbReference>
<keyword evidence="10" id="KW-1185">Reference proteome</keyword>
<dbReference type="STRING" id="1235802.C823_03833"/>